<protein>
    <recommendedName>
        <fullName evidence="1">Transposase IS200-like domain-containing protein</fullName>
    </recommendedName>
</protein>
<dbReference type="GO" id="GO:0003677">
    <property type="term" value="F:DNA binding"/>
    <property type="evidence" value="ECO:0007669"/>
    <property type="project" value="InterPro"/>
</dbReference>
<dbReference type="Gene3D" id="3.30.70.1290">
    <property type="entry name" value="Transposase IS200-like"/>
    <property type="match status" value="1"/>
</dbReference>
<dbReference type="PANTHER" id="PTHR34322">
    <property type="entry name" value="TRANSPOSASE, Y1_TNP DOMAIN-CONTAINING"/>
    <property type="match status" value="1"/>
</dbReference>
<dbReference type="SUPFAM" id="SSF143422">
    <property type="entry name" value="Transposase IS200-like"/>
    <property type="match status" value="1"/>
</dbReference>
<dbReference type="EMBL" id="MHVH01000004">
    <property type="protein sequence ID" value="OHA90545.1"/>
    <property type="molecule type" value="Genomic_DNA"/>
</dbReference>
<dbReference type="AlphaFoldDB" id="A0A1G2SZV4"/>
<reference evidence="2 3" key="1">
    <citation type="journal article" date="2016" name="Nat. Commun.">
        <title>Thousands of microbial genomes shed light on interconnected biogeochemical processes in an aquifer system.</title>
        <authorList>
            <person name="Anantharaman K."/>
            <person name="Brown C.T."/>
            <person name="Hug L.A."/>
            <person name="Sharon I."/>
            <person name="Castelle C.J."/>
            <person name="Probst A.J."/>
            <person name="Thomas B.C."/>
            <person name="Singh A."/>
            <person name="Wilkins M.J."/>
            <person name="Karaoz U."/>
            <person name="Brodie E.L."/>
            <person name="Williams K.H."/>
            <person name="Hubbard S.S."/>
            <person name="Banfield J.F."/>
        </authorList>
    </citation>
    <scope>NUCLEOTIDE SEQUENCE [LARGE SCALE GENOMIC DNA]</scope>
</reference>
<dbReference type="PANTHER" id="PTHR34322:SF2">
    <property type="entry name" value="TRANSPOSASE IS200-LIKE DOMAIN-CONTAINING PROTEIN"/>
    <property type="match status" value="1"/>
</dbReference>
<dbReference type="InterPro" id="IPR036515">
    <property type="entry name" value="Transposase_17_sf"/>
</dbReference>
<feature type="domain" description="Transposase IS200-like" evidence="1">
    <location>
        <begin position="7"/>
        <end position="156"/>
    </location>
</feature>
<dbReference type="GO" id="GO:0004803">
    <property type="term" value="F:transposase activity"/>
    <property type="evidence" value="ECO:0007669"/>
    <property type="project" value="InterPro"/>
</dbReference>
<gene>
    <name evidence="2" type="ORF">A2838_01040</name>
</gene>
<dbReference type="Proteomes" id="UP000178107">
    <property type="component" value="Unassembled WGS sequence"/>
</dbReference>
<dbReference type="SMART" id="SM01321">
    <property type="entry name" value="Y1_Tnp"/>
    <property type="match status" value="1"/>
</dbReference>
<dbReference type="InterPro" id="IPR002686">
    <property type="entry name" value="Transposase_17"/>
</dbReference>
<organism evidence="2 3">
    <name type="scientific">Candidatus Zambryskibacteria bacterium RIFCSPHIGHO2_01_FULL_46_25</name>
    <dbReference type="NCBI Taxonomy" id="1802738"/>
    <lineage>
        <taxon>Bacteria</taxon>
        <taxon>Candidatus Zambryskiibacteriota</taxon>
    </lineage>
</organism>
<name>A0A1G2SZV4_9BACT</name>
<comment type="caution">
    <text evidence="2">The sequence shown here is derived from an EMBL/GenBank/DDBJ whole genome shotgun (WGS) entry which is preliminary data.</text>
</comment>
<evidence type="ECO:0000313" key="2">
    <source>
        <dbReference type="EMBL" id="OHA90545.1"/>
    </source>
</evidence>
<evidence type="ECO:0000313" key="3">
    <source>
        <dbReference type="Proteomes" id="UP000178107"/>
    </source>
</evidence>
<accession>A0A1G2SZV4</accession>
<evidence type="ECO:0000259" key="1">
    <source>
        <dbReference type="SMART" id="SM01321"/>
    </source>
</evidence>
<proteinExistence type="predicted"/>
<dbReference type="GO" id="GO:0006313">
    <property type="term" value="P:DNA transposition"/>
    <property type="evidence" value="ECO:0007669"/>
    <property type="project" value="InterPro"/>
</dbReference>
<sequence length="221" mass="25857">MRKVTFLDGEYYHIYNRGVDKRVIFNDDKDFERFLVSMNDFNSVEPIGSIYEHSFHKKSRLGNSVSKSEPKSTKKKIKPLVDFVAYCLNKNHFHFIVKQVSDRGVEKLMHRLGLGFTKYFNLRHERTGSLFQGPFQAVHIDSNEYLLYVGAYVNLNNLIHGYINSTEFRSSWGEYTGRGYGGFCKVDIILGQYKNSGEYKKIAEQTTREIKRKRDLDHLET</sequence>